<dbReference type="Proteomes" id="UP000321261">
    <property type="component" value="Unassembled WGS sequence"/>
</dbReference>
<keyword evidence="2" id="KW-1185">Reference proteome</keyword>
<proteinExistence type="predicted"/>
<sequence>MSRQIDFRSVSPHSADEVYATMVDPDYLRARLERIGGPGAALLEHSADVQGARYRLRLGLDAKDLPSVVRSVLAGDVTIERNERWTRQDSGRYVGDVEVTIMNAPASATGGMRLRDLPDGGSELNVRADVRVSVPLIGGKIEGVVGEQVKRLLAAETAFTQVWLSENGR</sequence>
<organism evidence="1 2">
    <name type="scientific">Pseudonocardia hierapolitana</name>
    <dbReference type="NCBI Taxonomy" id="1128676"/>
    <lineage>
        <taxon>Bacteria</taxon>
        <taxon>Bacillati</taxon>
        <taxon>Actinomycetota</taxon>
        <taxon>Actinomycetes</taxon>
        <taxon>Pseudonocardiales</taxon>
        <taxon>Pseudonocardiaceae</taxon>
        <taxon>Pseudonocardia</taxon>
    </lineage>
</organism>
<protein>
    <submittedName>
        <fullName evidence="1">Uncharacterized protein DUF2505</fullName>
    </submittedName>
</protein>
<dbReference type="Gene3D" id="3.30.530.20">
    <property type="match status" value="1"/>
</dbReference>
<dbReference type="EMBL" id="VIWU01000001">
    <property type="protein sequence ID" value="TWF76785.1"/>
    <property type="molecule type" value="Genomic_DNA"/>
</dbReference>
<evidence type="ECO:0000313" key="1">
    <source>
        <dbReference type="EMBL" id="TWF76785.1"/>
    </source>
</evidence>
<dbReference type="SUPFAM" id="SSF55961">
    <property type="entry name" value="Bet v1-like"/>
    <property type="match status" value="1"/>
</dbReference>
<dbReference type="AlphaFoldDB" id="A0A561SPJ6"/>
<reference evidence="1 2" key="1">
    <citation type="submission" date="2019-06" db="EMBL/GenBank/DDBJ databases">
        <title>Sequencing the genomes of 1000 actinobacteria strains.</title>
        <authorList>
            <person name="Klenk H.-P."/>
        </authorList>
    </citation>
    <scope>NUCLEOTIDE SEQUENCE [LARGE SCALE GENOMIC DNA]</scope>
    <source>
        <strain evidence="1 2">DSM 45671</strain>
    </source>
</reference>
<dbReference type="OrthoDB" id="5178774at2"/>
<evidence type="ECO:0000313" key="2">
    <source>
        <dbReference type="Proteomes" id="UP000321261"/>
    </source>
</evidence>
<name>A0A561SPJ6_9PSEU</name>
<dbReference type="RefSeq" id="WP_147256075.1">
    <property type="nucleotide sequence ID" value="NZ_VIWU01000001.1"/>
</dbReference>
<dbReference type="Pfam" id="PF10698">
    <property type="entry name" value="DUF2505"/>
    <property type="match status" value="1"/>
</dbReference>
<gene>
    <name evidence="1" type="ORF">FHX44_112680</name>
</gene>
<dbReference type="InterPro" id="IPR019639">
    <property type="entry name" value="DUF2505"/>
</dbReference>
<comment type="caution">
    <text evidence="1">The sequence shown here is derived from an EMBL/GenBank/DDBJ whole genome shotgun (WGS) entry which is preliminary data.</text>
</comment>
<dbReference type="InterPro" id="IPR023393">
    <property type="entry name" value="START-like_dom_sf"/>
</dbReference>
<accession>A0A561SPJ6</accession>